<evidence type="ECO:0000256" key="2">
    <source>
        <dbReference type="ARBA" id="ARBA00022801"/>
    </source>
</evidence>
<dbReference type="InterPro" id="IPR001087">
    <property type="entry name" value="GDSL"/>
</dbReference>
<dbReference type="Proteomes" id="UP001526147">
    <property type="component" value="Unassembled WGS sequence"/>
</dbReference>
<gene>
    <name evidence="3" type="ORF">OIH86_19340</name>
</gene>
<name>A0ABT3DL77_9BACI</name>
<dbReference type="CDD" id="cd01821">
    <property type="entry name" value="Rhamnogalacturan_acetylesterase_like"/>
    <property type="match status" value="1"/>
</dbReference>
<organism evidence="3 4">
    <name type="scientific">Metabacillus halosaccharovorans</name>
    <dbReference type="NCBI Taxonomy" id="930124"/>
    <lineage>
        <taxon>Bacteria</taxon>
        <taxon>Bacillati</taxon>
        <taxon>Bacillota</taxon>
        <taxon>Bacilli</taxon>
        <taxon>Bacillales</taxon>
        <taxon>Bacillaceae</taxon>
        <taxon>Metabacillus</taxon>
    </lineage>
</organism>
<evidence type="ECO:0000256" key="1">
    <source>
        <dbReference type="ARBA" id="ARBA00008668"/>
    </source>
</evidence>
<protein>
    <submittedName>
        <fullName evidence="3">Rhamnogalacturonan acetylesterase</fullName>
    </submittedName>
</protein>
<dbReference type="RefSeq" id="WP_264144008.1">
    <property type="nucleotide sequence ID" value="NZ_JAOYEY010000047.1"/>
</dbReference>
<dbReference type="PROSITE" id="PS51257">
    <property type="entry name" value="PROKAR_LIPOPROTEIN"/>
    <property type="match status" value="1"/>
</dbReference>
<dbReference type="SUPFAM" id="SSF52266">
    <property type="entry name" value="SGNH hydrolase"/>
    <property type="match status" value="1"/>
</dbReference>
<dbReference type="InterPro" id="IPR036514">
    <property type="entry name" value="SGNH_hydro_sf"/>
</dbReference>
<reference evidence="3 4" key="1">
    <citation type="submission" date="2022-10" db="EMBL/GenBank/DDBJ databases">
        <title>Draft genome assembly of moderately radiation resistant bacterium Metabacillus halosaccharovorans.</title>
        <authorList>
            <person name="Pal S."/>
            <person name="Gopinathan A."/>
        </authorList>
    </citation>
    <scope>NUCLEOTIDE SEQUENCE [LARGE SCALE GENOMIC DNA]</scope>
    <source>
        <strain evidence="3 4">VITHBRA001</strain>
    </source>
</reference>
<comment type="similarity">
    <text evidence="1">Belongs to the 'GDSL' lipolytic enzyme family.</text>
</comment>
<accession>A0ABT3DL77</accession>
<dbReference type="PANTHER" id="PTHR43695:SF1">
    <property type="entry name" value="RHAMNOGALACTURONAN ACETYLESTERASE"/>
    <property type="match status" value="1"/>
</dbReference>
<dbReference type="PANTHER" id="PTHR43695">
    <property type="entry name" value="PUTATIVE (AFU_ORTHOLOGUE AFUA_2G17250)-RELATED"/>
    <property type="match status" value="1"/>
</dbReference>
<dbReference type="Gene3D" id="3.40.50.1110">
    <property type="entry name" value="SGNH hydrolase"/>
    <property type="match status" value="1"/>
</dbReference>
<proteinExistence type="inferred from homology"/>
<dbReference type="InterPro" id="IPR037459">
    <property type="entry name" value="RhgT-like"/>
</dbReference>
<evidence type="ECO:0000313" key="3">
    <source>
        <dbReference type="EMBL" id="MCV9887803.1"/>
    </source>
</evidence>
<keyword evidence="4" id="KW-1185">Reference proteome</keyword>
<evidence type="ECO:0000313" key="4">
    <source>
        <dbReference type="Proteomes" id="UP001526147"/>
    </source>
</evidence>
<keyword evidence="2" id="KW-0378">Hydrolase</keyword>
<sequence>MKRKFWCFTVIIFSCLMIFLFLFSDGSVAIMKKRDKDSIHIYLIGDSTVSTYKPKLAPRMGWGQKLNDFFHERVIVHNASIPGRSSKSFYDEGRFQKVKREIRKGDYLFIQFGHNDAKKADVKRYTDPFTTYKMYLKKYIDEAREKGAIPILVTPVERRNFSKQGNIIDSHGNYPSAMKELAVEENVELIDLTTKSKQLFNKIGPENTKKLFLWLEPFEYKHFPEGKKDNTHLKEQGAYTIASLVVEGLVEINSPLKEYVKQD</sequence>
<dbReference type="Pfam" id="PF00657">
    <property type="entry name" value="Lipase_GDSL"/>
    <property type="match status" value="1"/>
</dbReference>
<comment type="caution">
    <text evidence="3">The sequence shown here is derived from an EMBL/GenBank/DDBJ whole genome shotgun (WGS) entry which is preliminary data.</text>
</comment>
<dbReference type="EMBL" id="JAOYEY010000047">
    <property type="protein sequence ID" value="MCV9887803.1"/>
    <property type="molecule type" value="Genomic_DNA"/>
</dbReference>